<dbReference type="Proteomes" id="UP000474967">
    <property type="component" value="Unassembled WGS sequence"/>
</dbReference>
<sequence>MGANELSASLWRERNLFEILEYKLEVEHLLLAAGNSKWIGRVTDEIDDVVAALRKLNLIRDLEIERLADEWDISGRASLREIVAAAPDAVWADIFGAHLGALLELAGRVRTLRDANSLMLRSAIRSTQETISSLDATLSTYDSRGHSGFQPAGAQLIDKDI</sequence>
<evidence type="ECO:0000313" key="3">
    <source>
        <dbReference type="Proteomes" id="UP000474967"/>
    </source>
</evidence>
<evidence type="ECO:0000256" key="1">
    <source>
        <dbReference type="ARBA" id="ARBA00022795"/>
    </source>
</evidence>
<protein>
    <submittedName>
        <fullName evidence="2">Flagellar protein FlgN</fullName>
    </submittedName>
</protein>
<keyword evidence="1" id="KW-1005">Bacterial flagellum biogenesis</keyword>
<keyword evidence="3" id="KW-1185">Reference proteome</keyword>
<evidence type="ECO:0000313" key="2">
    <source>
        <dbReference type="EMBL" id="NEN05205.1"/>
    </source>
</evidence>
<keyword evidence="2" id="KW-0282">Flagellum</keyword>
<dbReference type="AlphaFoldDB" id="A0A6L9XVC4"/>
<keyword evidence="2" id="KW-0969">Cilium</keyword>
<accession>A0A6L9XVC4</accession>
<dbReference type="RefSeq" id="WP_163288392.1">
    <property type="nucleotide sequence ID" value="NZ_JAAGWY010000001.1"/>
</dbReference>
<keyword evidence="2" id="KW-0966">Cell projection</keyword>
<reference evidence="2 3" key="1">
    <citation type="journal article" date="2014" name="J. Microbiol.">
        <title>Diaminobutyricibacter tongyongensis gen. nov., sp. nov. and Homoserinibacter gongjuensis gen. nov., sp. nov. belong to the family Microbacteriaceae.</title>
        <authorList>
            <person name="Kim S.J."/>
            <person name="Ahn J.H."/>
            <person name="Weon H.Y."/>
            <person name="Hamada M."/>
            <person name="Suzuki K."/>
            <person name="Kwon S.W."/>
        </authorList>
    </citation>
    <scope>NUCLEOTIDE SEQUENCE [LARGE SCALE GENOMIC DNA]</scope>
    <source>
        <strain evidence="2 3">NBRC 108724</strain>
    </source>
</reference>
<comment type="caution">
    <text evidence="2">The sequence shown here is derived from an EMBL/GenBank/DDBJ whole genome shotgun (WGS) entry which is preliminary data.</text>
</comment>
<dbReference type="SUPFAM" id="SSF140566">
    <property type="entry name" value="FlgN-like"/>
    <property type="match status" value="1"/>
</dbReference>
<dbReference type="InterPro" id="IPR007809">
    <property type="entry name" value="FlgN-like"/>
</dbReference>
<dbReference type="Pfam" id="PF05130">
    <property type="entry name" value="FlgN"/>
    <property type="match status" value="1"/>
</dbReference>
<proteinExistence type="predicted"/>
<name>A0A6L9XVC4_9MICO</name>
<dbReference type="Gene3D" id="1.20.58.300">
    <property type="entry name" value="FlgN-like"/>
    <property type="match status" value="1"/>
</dbReference>
<dbReference type="InterPro" id="IPR036679">
    <property type="entry name" value="FlgN-like_sf"/>
</dbReference>
<dbReference type="GO" id="GO:0044780">
    <property type="term" value="P:bacterial-type flagellum assembly"/>
    <property type="evidence" value="ECO:0007669"/>
    <property type="project" value="InterPro"/>
</dbReference>
<organism evidence="2 3">
    <name type="scientific">Leifsonia tongyongensis</name>
    <dbReference type="NCBI Taxonomy" id="1268043"/>
    <lineage>
        <taxon>Bacteria</taxon>
        <taxon>Bacillati</taxon>
        <taxon>Actinomycetota</taxon>
        <taxon>Actinomycetes</taxon>
        <taxon>Micrococcales</taxon>
        <taxon>Microbacteriaceae</taxon>
        <taxon>Leifsonia</taxon>
    </lineage>
</organism>
<dbReference type="EMBL" id="JAAGWY010000001">
    <property type="protein sequence ID" value="NEN05205.1"/>
    <property type="molecule type" value="Genomic_DNA"/>
</dbReference>
<gene>
    <name evidence="2" type="ORF">G3T36_04905</name>
</gene>